<accession>A0A812R615</accession>
<sequence>MGGALGCGGEVPLEKLRQLEDELDSAFATLPKNGAGRIDRRSLRYLAYRHFSQKYALVIRGFEPSRPTNESLWAAAEVLSEKVPGYVENVLMSRHAEERGFDVRDAALLITTIEQLVFDSESALLTKVYEAQRKPLARSLSRQGVSQVLEAYLVHWLLGADEDGIQMLLNSERLRRKTFPHWAELVAFAHGQIKALDWERSHTSGLAAGRYSFEDTHQIVGGITHSFASFWESECAEMKDQLIAMDTQRTGRVPLSKFYGTGLEADWRFAESEAYLRELGALDETGRAGKQVIIPNYIQAASNCIVATNHYMVCCLNDCNPLLAELDRSLRSPTAEPQKILAVVRNMTSGTSLEDEADARVDAAMEAQLEAIATSHGGEVPIHGRLFLQWLHYVFPRECPFPHKSGTTVHRAPLEFEGEYVASQETMKAEASSLSSETLPAFNVTNGTTELQWMSQWSEEEELIAGYKGAGAGQWRPLSRLLGAGCFGVAMLLGAVRFNRKPSAEGLLPTHRKAHFV</sequence>
<evidence type="ECO:0000313" key="1">
    <source>
        <dbReference type="EMBL" id="CAE7419547.1"/>
    </source>
</evidence>
<dbReference type="OrthoDB" id="422416at2759"/>
<protein>
    <submittedName>
        <fullName evidence="1">Uncharacterized protein</fullName>
    </submittedName>
</protein>
<dbReference type="EMBL" id="CAJNDS010002300">
    <property type="protein sequence ID" value="CAE7419547.1"/>
    <property type="molecule type" value="Genomic_DNA"/>
</dbReference>
<gene>
    <name evidence="1" type="ORF">SNAT2548_LOCUS22816</name>
</gene>
<evidence type="ECO:0000313" key="2">
    <source>
        <dbReference type="Proteomes" id="UP000604046"/>
    </source>
</evidence>
<keyword evidence="2" id="KW-1185">Reference proteome</keyword>
<reference evidence="1" key="1">
    <citation type="submission" date="2021-02" db="EMBL/GenBank/DDBJ databases">
        <authorList>
            <person name="Dougan E. K."/>
            <person name="Rhodes N."/>
            <person name="Thang M."/>
            <person name="Chan C."/>
        </authorList>
    </citation>
    <scope>NUCLEOTIDE SEQUENCE</scope>
</reference>
<name>A0A812R615_9DINO</name>
<dbReference type="Proteomes" id="UP000604046">
    <property type="component" value="Unassembled WGS sequence"/>
</dbReference>
<proteinExistence type="predicted"/>
<organism evidence="1 2">
    <name type="scientific">Symbiodinium natans</name>
    <dbReference type="NCBI Taxonomy" id="878477"/>
    <lineage>
        <taxon>Eukaryota</taxon>
        <taxon>Sar</taxon>
        <taxon>Alveolata</taxon>
        <taxon>Dinophyceae</taxon>
        <taxon>Suessiales</taxon>
        <taxon>Symbiodiniaceae</taxon>
        <taxon>Symbiodinium</taxon>
    </lineage>
</organism>
<comment type="caution">
    <text evidence="1">The sequence shown here is derived from an EMBL/GenBank/DDBJ whole genome shotgun (WGS) entry which is preliminary data.</text>
</comment>
<dbReference type="AlphaFoldDB" id="A0A812R615"/>